<dbReference type="HOGENOM" id="CLU_987005_0_0_1"/>
<sequence>MMSTVSFLDLEVRNESDHSYRSDCFVYNVDSPSQSDTDTDTEEDAVPGVPTGTVASVGSVGSLVGNLDNLLLNQNNIPPLDSSRGSERRVCISDIEKNVEAILNPSFAALEHILLFKSPSPSAFEYCVTRLLALCPLEVSGPASNLALHASKLISLGYKCNEPRLVATGVYHFLRSGKTLPVPRPHVNKFNDAWDDLLKRWSRPPNFKASVCFADSEDNSCINGTETGSRRFVARVQRRVKSLKKQFADDPIAGLAEAAGLFNVTPSVKRQKVLDRVVYQPS</sequence>
<dbReference type="InParanoid" id="A8PBL2"/>
<dbReference type="VEuPathDB" id="FungiDB:CC1G_02674"/>
<dbReference type="EMBL" id="AACS02000004">
    <property type="protein sequence ID" value="EAU81658.2"/>
    <property type="molecule type" value="Genomic_DNA"/>
</dbReference>
<evidence type="ECO:0000313" key="1">
    <source>
        <dbReference type="EMBL" id="EAU81658.2"/>
    </source>
</evidence>
<organism evidence="1 2">
    <name type="scientific">Coprinopsis cinerea (strain Okayama-7 / 130 / ATCC MYA-4618 / FGSC 9003)</name>
    <name type="common">Inky cap fungus</name>
    <name type="synonym">Hormographiella aspergillata</name>
    <dbReference type="NCBI Taxonomy" id="240176"/>
    <lineage>
        <taxon>Eukaryota</taxon>
        <taxon>Fungi</taxon>
        <taxon>Dikarya</taxon>
        <taxon>Basidiomycota</taxon>
        <taxon>Agaricomycotina</taxon>
        <taxon>Agaricomycetes</taxon>
        <taxon>Agaricomycetidae</taxon>
        <taxon>Agaricales</taxon>
        <taxon>Agaricineae</taxon>
        <taxon>Psathyrellaceae</taxon>
        <taxon>Coprinopsis</taxon>
    </lineage>
</organism>
<dbReference type="KEGG" id="cci:CC1G_02674"/>
<dbReference type="RefSeq" id="XP_001840211.2">
    <property type="nucleotide sequence ID" value="XM_001840159.2"/>
</dbReference>
<name>A8PBL2_COPC7</name>
<dbReference type="GeneID" id="6016843"/>
<gene>
    <name evidence="1" type="ORF">CC1G_02674</name>
</gene>
<comment type="caution">
    <text evidence="1">The sequence shown here is derived from an EMBL/GenBank/DDBJ whole genome shotgun (WGS) entry which is preliminary data.</text>
</comment>
<proteinExistence type="predicted"/>
<dbReference type="Proteomes" id="UP000001861">
    <property type="component" value="Unassembled WGS sequence"/>
</dbReference>
<accession>A8PBL2</accession>
<evidence type="ECO:0000313" key="2">
    <source>
        <dbReference type="Proteomes" id="UP000001861"/>
    </source>
</evidence>
<keyword evidence="2" id="KW-1185">Reference proteome</keyword>
<dbReference type="AlphaFoldDB" id="A8PBL2"/>
<reference evidence="1 2" key="1">
    <citation type="journal article" date="2010" name="Proc. Natl. Acad. Sci. U.S.A.">
        <title>Insights into evolution of multicellular fungi from the assembled chromosomes of the mushroom Coprinopsis cinerea (Coprinus cinereus).</title>
        <authorList>
            <person name="Stajich J.E."/>
            <person name="Wilke S.K."/>
            <person name="Ahren D."/>
            <person name="Au C.H."/>
            <person name="Birren B.W."/>
            <person name="Borodovsky M."/>
            <person name="Burns C."/>
            <person name="Canback B."/>
            <person name="Casselton L.A."/>
            <person name="Cheng C.K."/>
            <person name="Deng J."/>
            <person name="Dietrich F.S."/>
            <person name="Fargo D.C."/>
            <person name="Farman M.L."/>
            <person name="Gathman A.C."/>
            <person name="Goldberg J."/>
            <person name="Guigo R."/>
            <person name="Hoegger P.J."/>
            <person name="Hooker J.B."/>
            <person name="Huggins A."/>
            <person name="James T.Y."/>
            <person name="Kamada T."/>
            <person name="Kilaru S."/>
            <person name="Kodira C."/>
            <person name="Kues U."/>
            <person name="Kupfer D."/>
            <person name="Kwan H.S."/>
            <person name="Lomsadze A."/>
            <person name="Li W."/>
            <person name="Lilly W.W."/>
            <person name="Ma L.J."/>
            <person name="Mackey A.J."/>
            <person name="Manning G."/>
            <person name="Martin F."/>
            <person name="Muraguchi H."/>
            <person name="Natvig D.O."/>
            <person name="Palmerini H."/>
            <person name="Ramesh M.A."/>
            <person name="Rehmeyer C.J."/>
            <person name="Roe B.A."/>
            <person name="Shenoy N."/>
            <person name="Stanke M."/>
            <person name="Ter-Hovhannisyan V."/>
            <person name="Tunlid A."/>
            <person name="Velagapudi R."/>
            <person name="Vision T.J."/>
            <person name="Zeng Q."/>
            <person name="Zolan M.E."/>
            <person name="Pukkila P.J."/>
        </authorList>
    </citation>
    <scope>NUCLEOTIDE SEQUENCE [LARGE SCALE GENOMIC DNA]</scope>
    <source>
        <strain evidence="2">Okayama-7 / 130 / ATCC MYA-4618 / FGSC 9003</strain>
    </source>
</reference>
<protein>
    <submittedName>
        <fullName evidence="1">Uncharacterized protein</fullName>
    </submittedName>
</protein>